<evidence type="ECO:0000313" key="5">
    <source>
        <dbReference type="Proteomes" id="UP000070134"/>
    </source>
</evidence>
<protein>
    <submittedName>
        <fullName evidence="4">FHA domain containing protein</fullName>
    </submittedName>
</protein>
<dbReference type="AlphaFoldDB" id="A0A126ZYH5"/>
<keyword evidence="1" id="KW-0597">Phosphoprotein</keyword>
<dbReference type="Pfam" id="PF00498">
    <property type="entry name" value="FHA"/>
    <property type="match status" value="1"/>
</dbReference>
<sequence length="626" mass="63735">MTVTRREYRPGSGWTLLARGELTVLVPAAQSDEFLGRLWDALGADGADLYALLDVFASAFGLARMPAFALAEHGDRLRLLVRGAVRATVTTASGDEALSGSEVGTWLERAFEAWDAVEVSGAPAGAVAGEEPRGALPLLGGVVAADTLLVAADRGMPAAEADDAASAARAVSSPAAVVPPDAVAPVTAPVTAAVPAAASEETLLPESTVGGSTLAGPATDDPAQAHEAPADEAQPDEAAAGPAPVVAEEASEATTSTSDYDHLWGTTVLRSVEDAAVRTDGEEDEEPSALEPSALEPSAPEPSAPEPSAPEPGAQESSAGESSATEPDASAPDARELGARGPEADAAGGHALSDTGNGRGPAAWSPPSLLIDAVPWAKPQQAPPAHASAHEPGEQHQPRPRPRAQSEMHYPDAPRDGAGPGTGPQGRSITSELYGDHDGETVMRSELDPASLGAEPDQGPAASGAPGAAREAAAALLVLGRRCPQGHASPPSYPQCAVCGEHLDGETVQVPRPALGRVVFSTGEVIDLVQPLVVGRQPSVSRVPSGGMPRLVSVTSPSGDISRNHLEVRLEGWHVMVRDLKATNGTVLARAGQAPRRLAQGEMTIVLDGDVADLGDGVSLRFEAVP</sequence>
<feature type="compositionally biased region" description="Pro residues" evidence="2">
    <location>
        <begin position="299"/>
        <end position="310"/>
    </location>
</feature>
<dbReference type="Gene3D" id="2.60.200.20">
    <property type="match status" value="1"/>
</dbReference>
<proteinExistence type="predicted"/>
<name>A0A126ZYH5_9MICC</name>
<feature type="compositionally biased region" description="Low complexity" evidence="2">
    <location>
        <begin position="289"/>
        <end position="298"/>
    </location>
</feature>
<dbReference type="PATRIC" id="fig|37927.3.peg.1599"/>
<dbReference type="KEGG" id="satk:SA2016_1551"/>
<feature type="compositionally biased region" description="Basic and acidic residues" evidence="2">
    <location>
        <begin position="388"/>
        <end position="397"/>
    </location>
</feature>
<dbReference type="SUPFAM" id="SSF49879">
    <property type="entry name" value="SMAD/FHA domain"/>
    <property type="match status" value="1"/>
</dbReference>
<dbReference type="PROSITE" id="PS50006">
    <property type="entry name" value="FHA_DOMAIN"/>
    <property type="match status" value="1"/>
</dbReference>
<dbReference type="EMBL" id="CP014518">
    <property type="protein sequence ID" value="AMM32228.1"/>
    <property type="molecule type" value="Genomic_DNA"/>
</dbReference>
<feature type="compositionally biased region" description="Low complexity" evidence="2">
    <location>
        <begin position="236"/>
        <end position="258"/>
    </location>
</feature>
<dbReference type="InterPro" id="IPR000253">
    <property type="entry name" value="FHA_dom"/>
</dbReference>
<feature type="compositionally biased region" description="Basic and acidic residues" evidence="2">
    <location>
        <begin position="404"/>
        <end position="415"/>
    </location>
</feature>
<feature type="compositionally biased region" description="Low complexity" evidence="2">
    <location>
        <begin position="311"/>
        <end position="327"/>
    </location>
</feature>
<gene>
    <name evidence="4" type="ORF">SA2016_1551</name>
</gene>
<evidence type="ECO:0000256" key="1">
    <source>
        <dbReference type="ARBA" id="ARBA00022553"/>
    </source>
</evidence>
<evidence type="ECO:0000259" key="3">
    <source>
        <dbReference type="PROSITE" id="PS50006"/>
    </source>
</evidence>
<feature type="region of interest" description="Disordered" evidence="2">
    <location>
        <begin position="199"/>
        <end position="260"/>
    </location>
</feature>
<dbReference type="InterPro" id="IPR008984">
    <property type="entry name" value="SMAD_FHA_dom_sf"/>
</dbReference>
<feature type="region of interest" description="Disordered" evidence="2">
    <location>
        <begin position="277"/>
        <end position="433"/>
    </location>
</feature>
<feature type="domain" description="FHA" evidence="3">
    <location>
        <begin position="532"/>
        <end position="588"/>
    </location>
</feature>
<accession>A0A126ZYH5</accession>
<dbReference type="Proteomes" id="UP000070134">
    <property type="component" value="Chromosome"/>
</dbReference>
<organism evidence="4 5">
    <name type="scientific">Sinomonas atrocyanea</name>
    <dbReference type="NCBI Taxonomy" id="37927"/>
    <lineage>
        <taxon>Bacteria</taxon>
        <taxon>Bacillati</taxon>
        <taxon>Actinomycetota</taxon>
        <taxon>Actinomycetes</taxon>
        <taxon>Micrococcales</taxon>
        <taxon>Micrococcaceae</taxon>
        <taxon>Sinomonas</taxon>
    </lineage>
</organism>
<feature type="compositionally biased region" description="Low complexity" evidence="2">
    <location>
        <begin position="373"/>
        <end position="387"/>
    </location>
</feature>
<keyword evidence="5" id="KW-1185">Reference proteome</keyword>
<evidence type="ECO:0000256" key="2">
    <source>
        <dbReference type="SAM" id="MobiDB-lite"/>
    </source>
</evidence>
<evidence type="ECO:0000313" key="4">
    <source>
        <dbReference type="EMBL" id="AMM32228.1"/>
    </source>
</evidence>
<dbReference type="STRING" id="37927.SA2016_1551"/>
<reference evidence="4 5" key="1">
    <citation type="submission" date="2016-02" db="EMBL/GenBank/DDBJ databases">
        <title>Complete genome of Sinomonas atrocyanea KCTC 3377.</title>
        <authorList>
            <person name="Kim K.M."/>
        </authorList>
    </citation>
    <scope>NUCLEOTIDE SEQUENCE [LARGE SCALE GENOMIC DNA]</scope>
    <source>
        <strain evidence="4 5">KCTC 3377</strain>
    </source>
</reference>
<dbReference type="CDD" id="cd00060">
    <property type="entry name" value="FHA"/>
    <property type="match status" value="1"/>
</dbReference>